<organism evidence="1 2">
    <name type="scientific">Candidatus Zambryskibacteria bacterium RIFCSPHIGHO2_01_FULL_46_25</name>
    <dbReference type="NCBI Taxonomy" id="1802738"/>
    <lineage>
        <taxon>Bacteria</taxon>
        <taxon>Candidatus Zambryskiibacteriota</taxon>
    </lineage>
</organism>
<dbReference type="EMBL" id="MHVH01000007">
    <property type="protein sequence ID" value="OHA89941.1"/>
    <property type="molecule type" value="Genomic_DNA"/>
</dbReference>
<evidence type="ECO:0000313" key="1">
    <source>
        <dbReference type="EMBL" id="OHA89941.1"/>
    </source>
</evidence>
<name>A0A1G2SZZ5_9BACT</name>
<gene>
    <name evidence="1" type="ORF">A2838_01185</name>
</gene>
<accession>A0A1G2SZZ5</accession>
<protein>
    <submittedName>
        <fullName evidence="1">Uncharacterized protein</fullName>
    </submittedName>
</protein>
<evidence type="ECO:0000313" key="2">
    <source>
        <dbReference type="Proteomes" id="UP000178107"/>
    </source>
</evidence>
<dbReference type="AlphaFoldDB" id="A0A1G2SZZ5"/>
<reference evidence="1 2" key="1">
    <citation type="journal article" date="2016" name="Nat. Commun.">
        <title>Thousands of microbial genomes shed light on interconnected biogeochemical processes in an aquifer system.</title>
        <authorList>
            <person name="Anantharaman K."/>
            <person name="Brown C.T."/>
            <person name="Hug L.A."/>
            <person name="Sharon I."/>
            <person name="Castelle C.J."/>
            <person name="Probst A.J."/>
            <person name="Thomas B.C."/>
            <person name="Singh A."/>
            <person name="Wilkins M.J."/>
            <person name="Karaoz U."/>
            <person name="Brodie E.L."/>
            <person name="Williams K.H."/>
            <person name="Hubbard S.S."/>
            <person name="Banfield J.F."/>
        </authorList>
    </citation>
    <scope>NUCLEOTIDE SEQUENCE [LARGE SCALE GENOMIC DNA]</scope>
</reference>
<proteinExistence type="predicted"/>
<comment type="caution">
    <text evidence="1">The sequence shown here is derived from an EMBL/GenBank/DDBJ whole genome shotgun (WGS) entry which is preliminary data.</text>
</comment>
<dbReference type="Proteomes" id="UP000178107">
    <property type="component" value="Unassembled WGS sequence"/>
</dbReference>
<sequence>MRLADETVTVANEIEVLAPWRILHLSGDLCELIARLLFYLLDLFTHTHLLKRMHGTKTEQAPEVFGGLLLVSSIERY</sequence>